<feature type="domain" description="P/Homo B" evidence="7">
    <location>
        <begin position="370"/>
        <end position="497"/>
    </location>
</feature>
<dbReference type="PROSITE" id="PS00137">
    <property type="entry name" value="SUBTILASE_HIS"/>
    <property type="match status" value="1"/>
</dbReference>
<dbReference type="PROSITE" id="PS51892">
    <property type="entry name" value="SUBTILASE"/>
    <property type="match status" value="1"/>
</dbReference>
<dbReference type="InterPro" id="IPR036852">
    <property type="entry name" value="Peptidase_S8/S53_dom_sf"/>
</dbReference>
<dbReference type="SUPFAM" id="SSF52743">
    <property type="entry name" value="Subtilisin-like"/>
    <property type="match status" value="1"/>
</dbReference>
<dbReference type="InterPro" id="IPR018511">
    <property type="entry name" value="Hemolysin-typ_Ca-bd_CS"/>
</dbReference>
<dbReference type="GO" id="GO:0005737">
    <property type="term" value="C:cytoplasm"/>
    <property type="evidence" value="ECO:0007669"/>
    <property type="project" value="UniProtKB-ARBA"/>
</dbReference>
<dbReference type="InterPro" id="IPR015500">
    <property type="entry name" value="Peptidase_S8_subtilisin-rel"/>
</dbReference>
<dbReference type="OrthoDB" id="7782055at2"/>
<comment type="similarity">
    <text evidence="5 6">Belongs to the peptidase S8 family.</text>
</comment>
<dbReference type="PANTHER" id="PTHR42884:SF14">
    <property type="entry name" value="NEUROENDOCRINE CONVERTASE 1"/>
    <property type="match status" value="1"/>
</dbReference>
<accession>C8S3M2</accession>
<dbReference type="GO" id="GO:0005509">
    <property type="term" value="F:calcium ion binding"/>
    <property type="evidence" value="ECO:0007669"/>
    <property type="project" value="InterPro"/>
</dbReference>
<dbReference type="GO" id="GO:0012505">
    <property type="term" value="C:endomembrane system"/>
    <property type="evidence" value="ECO:0007669"/>
    <property type="project" value="UniProtKB-ARBA"/>
</dbReference>
<dbReference type="GO" id="GO:0016020">
    <property type="term" value="C:membrane"/>
    <property type="evidence" value="ECO:0007669"/>
    <property type="project" value="TreeGrafter"/>
</dbReference>
<dbReference type="eggNOG" id="COG1404">
    <property type="taxonomic scope" value="Bacteria"/>
</dbReference>
<dbReference type="RefSeq" id="WP_008031765.1">
    <property type="nucleotide sequence ID" value="NZ_ACYY01000019.1"/>
</dbReference>
<evidence type="ECO:0000256" key="4">
    <source>
        <dbReference type="PIRSR" id="PIRSR615500-1"/>
    </source>
</evidence>
<dbReference type="EMBL" id="ACYY01000019">
    <property type="protein sequence ID" value="EEW24470.1"/>
    <property type="molecule type" value="Genomic_DNA"/>
</dbReference>
<keyword evidence="1 5" id="KW-0645">Protease</keyword>
<dbReference type="GO" id="GO:0016485">
    <property type="term" value="P:protein processing"/>
    <property type="evidence" value="ECO:0007669"/>
    <property type="project" value="TreeGrafter"/>
</dbReference>
<dbReference type="Proteomes" id="UP000010121">
    <property type="component" value="Unassembled WGS sequence"/>
</dbReference>
<dbReference type="Pfam" id="PF00353">
    <property type="entry name" value="HemolysinCabind"/>
    <property type="match status" value="5"/>
</dbReference>
<dbReference type="Gene3D" id="2.150.10.10">
    <property type="entry name" value="Serralysin-like metalloprotease, C-terminal"/>
    <property type="match status" value="4"/>
</dbReference>
<dbReference type="InterPro" id="IPR023828">
    <property type="entry name" value="Peptidase_S8_Ser-AS"/>
</dbReference>
<dbReference type="InterPro" id="IPR001343">
    <property type="entry name" value="Hemolysn_Ca-bd"/>
</dbReference>
<dbReference type="PANTHER" id="PTHR42884">
    <property type="entry name" value="PROPROTEIN CONVERTASE SUBTILISIN/KEXIN-RELATED"/>
    <property type="match status" value="1"/>
</dbReference>
<dbReference type="Gene3D" id="3.40.50.200">
    <property type="entry name" value="Peptidase S8/S53 domain"/>
    <property type="match status" value="1"/>
</dbReference>
<dbReference type="InterPro" id="IPR008979">
    <property type="entry name" value="Galactose-bd-like_sf"/>
</dbReference>
<dbReference type="InterPro" id="IPR011049">
    <property type="entry name" value="Serralysin-like_metalloprot_C"/>
</dbReference>
<evidence type="ECO:0000256" key="5">
    <source>
        <dbReference type="PROSITE-ProRule" id="PRU01240"/>
    </source>
</evidence>
<evidence type="ECO:0000259" key="7">
    <source>
        <dbReference type="PROSITE" id="PS51829"/>
    </source>
</evidence>
<dbReference type="Pfam" id="PF00082">
    <property type="entry name" value="Peptidase_S8"/>
    <property type="match status" value="1"/>
</dbReference>
<dbReference type="PROSITE" id="PS00136">
    <property type="entry name" value="SUBTILASE_ASP"/>
    <property type="match status" value="1"/>
</dbReference>
<dbReference type="PROSITE" id="PS51829">
    <property type="entry name" value="P_HOMO_B"/>
    <property type="match status" value="1"/>
</dbReference>
<dbReference type="PRINTS" id="PR00723">
    <property type="entry name" value="SUBTILISIN"/>
</dbReference>
<evidence type="ECO:0000256" key="6">
    <source>
        <dbReference type="RuleBase" id="RU003355"/>
    </source>
</evidence>
<feature type="active site" description="Charge relay system" evidence="4 5">
    <location>
        <position position="50"/>
    </location>
</feature>
<dbReference type="GO" id="GO:0004252">
    <property type="term" value="F:serine-type endopeptidase activity"/>
    <property type="evidence" value="ECO:0007669"/>
    <property type="project" value="UniProtKB-UniRule"/>
</dbReference>
<dbReference type="STRING" id="371731.Rsw2DRAFT_2650"/>
<feature type="active site" description="Charge relay system" evidence="4 5">
    <location>
        <position position="87"/>
    </location>
</feature>
<dbReference type="eggNOG" id="COG2931">
    <property type="taxonomic scope" value="Bacteria"/>
</dbReference>
<gene>
    <name evidence="8" type="ORF">Rsw2DRAFT_2650</name>
</gene>
<dbReference type="PROSITE" id="PS00330">
    <property type="entry name" value="HEMOLYSIN_CALCIUM"/>
    <property type="match status" value="3"/>
</dbReference>
<dbReference type="AlphaFoldDB" id="C8S3M2"/>
<protein>
    <submittedName>
        <fullName evidence="8">Furin</fullName>
        <ecNumber evidence="8">3.4.21.75</ecNumber>
    </submittedName>
</protein>
<reference evidence="8 9" key="1">
    <citation type="submission" date="2009-08" db="EMBL/GenBank/DDBJ databases">
        <title>The draft genome of Rhodobacter sp. SW2.</title>
        <authorList>
            <consortium name="US DOE Joint Genome Institute (JGI-PGF)"/>
            <person name="Lucas S."/>
            <person name="Copeland A."/>
            <person name="Lapidus A."/>
            <person name="Glavina del Rio T."/>
            <person name="Tice H."/>
            <person name="Bruce D."/>
            <person name="Goodwin L."/>
            <person name="Pitluck S."/>
            <person name="Larimer F."/>
            <person name="Land M.L."/>
            <person name="Hauser L."/>
            <person name="Emerson D."/>
        </authorList>
    </citation>
    <scope>NUCLEOTIDE SEQUENCE [LARGE SCALE GENOMIC DNA]</scope>
    <source>
        <strain evidence="8 9">SW2</strain>
    </source>
</reference>
<evidence type="ECO:0000256" key="2">
    <source>
        <dbReference type="ARBA" id="ARBA00022801"/>
    </source>
</evidence>
<evidence type="ECO:0000256" key="1">
    <source>
        <dbReference type="ARBA" id="ARBA00022670"/>
    </source>
</evidence>
<evidence type="ECO:0000313" key="8">
    <source>
        <dbReference type="EMBL" id="EEW24470.1"/>
    </source>
</evidence>
<dbReference type="InterPro" id="IPR023827">
    <property type="entry name" value="Peptidase_S8_Asp-AS"/>
</dbReference>
<dbReference type="PRINTS" id="PR00313">
    <property type="entry name" value="CABNDNGRPT"/>
</dbReference>
<keyword evidence="9" id="KW-1185">Reference proteome</keyword>
<name>C8S3M2_9RHOB</name>
<feature type="active site" description="Charge relay system" evidence="4 5">
    <location>
        <position position="273"/>
    </location>
</feature>
<dbReference type="SUPFAM" id="SSF51120">
    <property type="entry name" value="beta-Roll"/>
    <property type="match status" value="5"/>
</dbReference>
<dbReference type="InterPro" id="IPR022398">
    <property type="entry name" value="Peptidase_S8_His-AS"/>
</dbReference>
<dbReference type="SUPFAM" id="SSF49785">
    <property type="entry name" value="Galactose-binding domain-like"/>
    <property type="match status" value="1"/>
</dbReference>
<keyword evidence="3 5" id="KW-0720">Serine protease</keyword>
<keyword evidence="2 5" id="KW-0378">Hydrolase</keyword>
<evidence type="ECO:0000313" key="9">
    <source>
        <dbReference type="Proteomes" id="UP000010121"/>
    </source>
</evidence>
<dbReference type="EC" id="3.4.21.75" evidence="8"/>
<dbReference type="InterPro" id="IPR000209">
    <property type="entry name" value="Peptidase_S8/S53_dom"/>
</dbReference>
<evidence type="ECO:0000256" key="3">
    <source>
        <dbReference type="ARBA" id="ARBA00022825"/>
    </source>
</evidence>
<dbReference type="Gene3D" id="2.60.120.260">
    <property type="entry name" value="Galactose-binding domain-like"/>
    <property type="match status" value="1"/>
</dbReference>
<organism evidence="8 9">
    <name type="scientific">Rhodobacter ferrooxidans</name>
    <dbReference type="NCBI Taxonomy" id="371731"/>
    <lineage>
        <taxon>Bacteria</taxon>
        <taxon>Pseudomonadati</taxon>
        <taxon>Pseudomonadota</taxon>
        <taxon>Alphaproteobacteria</taxon>
        <taxon>Rhodobacterales</taxon>
        <taxon>Rhodobacter group</taxon>
        <taxon>Rhodobacter</taxon>
    </lineage>
</organism>
<dbReference type="InterPro" id="IPR002884">
    <property type="entry name" value="P_dom"/>
</dbReference>
<proteinExistence type="inferred from homology"/>
<comment type="caution">
    <text evidence="8">The sequence shown here is derived from an EMBL/GenBank/DDBJ whole genome shotgun (WGS) entry which is preliminary data.</text>
</comment>
<dbReference type="PROSITE" id="PS00138">
    <property type="entry name" value="SUBTILASE_SER"/>
    <property type="match status" value="1"/>
</dbReference>
<dbReference type="Pfam" id="PF01483">
    <property type="entry name" value="P_proprotein"/>
    <property type="match status" value="1"/>
</dbReference>
<sequence>MPLPTDPLLSQQWHLHNPNPLLLDLNVFGVWNPAEGRAYTGAGVRTVIIDDGFDYTHPDFDNYDQSLDFDFVGGNDYDPFGLGSDAHGTAVTGIIGAAADGTGAVGVSYGASLVGYRTEGLINDDWLVSIAEAIGYASTNALGDTINISQGIANDLDSEFGNGYNAARFDAIETAIGTVVDSGRGNLGGTIIKSAGNSRVGNYDVNSDDWTNDTRQVVVAAVDQNGFVSSYSSYGAAILVSGFGTPGEVVTTDRVGADGYDLGDFTSTFNGTSSAAPMVTGVVNLMYDANGGLGWRDVQTILAMSARHVGSAVGAGHAAPEQFDWGFNAASTWNGGGMHFSNDYGYGLVDALAAVRLAETWLFTGTAAATSTNQFSNYVDVLNVATIIPDGNLTGTNFTGEAFFNDYVERVTVQMTFSTTFMGDVEIYLTSPDGTVSQLIADQAGGLDFNGTWTFETQAFRGERAAGNWTVRVVDDAGGDVLTVSDIVIRTFGMSSANDRYVFTNEYSDYAGLFGHVQAVVDANGGVDTVNAAAVSSASVIYLNGVSGFIDGTDVSFSNIENAIGGDGGDQIFGSDIANQLFGMRGNDMLNGLGGDDTLTGGTGNDTLNAGTGVDSLSGGVGDDVYVIDGSDIIDEDVGGGIDRVASSASYQLAANVEYLTLTGTAALTGIGNALNNVLNGNSGANTLNGITGTDTMSGGMGDDVYVTDGGDIISELAAAGTDRVMSSAGHSLSANVENLTLTGAASINGYGNSLNNLIYGNSGNNVLGGGNGNDTMNGTTGTDTLIGGLGDDVYTTDGGDILTEAAAAGTDRVYSTASYGLSVNLENLTLIGGAAINGYGNTLNNIMTGNGANNVLGGGNGNDTLNGTTGADTLIGGLGDDVYTTDGGDTLTEAAAAGTDSVFTSASLSLSANLENLTLTGAAAINGYGNVLANSLTGNSGNNVLGGGDGNDTLNGAAGTDTLTGGTGADTFIFNTALGATNIDRITDFSVVDDTIRLENAIFTGLANGALAVSAFAANLTGLATDALDRIIYETDTGRLMFDADGSGAGAGVQFGVLTAGLALTNVDFFVV</sequence>